<dbReference type="AlphaFoldDB" id="A0A6A6P2E5"/>
<accession>A0A6A6P2E5</accession>
<organism evidence="1 2">
    <name type="scientific">Lineolata rhizophorae</name>
    <dbReference type="NCBI Taxonomy" id="578093"/>
    <lineage>
        <taxon>Eukaryota</taxon>
        <taxon>Fungi</taxon>
        <taxon>Dikarya</taxon>
        <taxon>Ascomycota</taxon>
        <taxon>Pezizomycotina</taxon>
        <taxon>Dothideomycetes</taxon>
        <taxon>Dothideomycetes incertae sedis</taxon>
        <taxon>Lineolatales</taxon>
        <taxon>Lineolataceae</taxon>
        <taxon>Lineolata</taxon>
    </lineage>
</organism>
<keyword evidence="2" id="KW-1185">Reference proteome</keyword>
<evidence type="ECO:0000313" key="2">
    <source>
        <dbReference type="Proteomes" id="UP000799766"/>
    </source>
</evidence>
<sequence>MTSLNNHVSYIPPIGPFLFAAFDVQMTFRSRRFYVQGTGWPSPRECLRSLVGGRMSRFCGEGGKESASAFAGPANGLHWYISPSDSCNGRSPTNTGGGGKGAVCFLRRRLQGVSTFGQTTYFYG</sequence>
<gene>
    <name evidence="1" type="ORF">BDY21DRAFT_341633</name>
</gene>
<evidence type="ECO:0000313" key="1">
    <source>
        <dbReference type="EMBL" id="KAF2458136.1"/>
    </source>
</evidence>
<reference evidence="1" key="1">
    <citation type="journal article" date="2020" name="Stud. Mycol.">
        <title>101 Dothideomycetes genomes: a test case for predicting lifestyles and emergence of pathogens.</title>
        <authorList>
            <person name="Haridas S."/>
            <person name="Albert R."/>
            <person name="Binder M."/>
            <person name="Bloem J."/>
            <person name="Labutti K."/>
            <person name="Salamov A."/>
            <person name="Andreopoulos B."/>
            <person name="Baker S."/>
            <person name="Barry K."/>
            <person name="Bills G."/>
            <person name="Bluhm B."/>
            <person name="Cannon C."/>
            <person name="Castanera R."/>
            <person name="Culley D."/>
            <person name="Daum C."/>
            <person name="Ezra D."/>
            <person name="Gonzalez J."/>
            <person name="Henrissat B."/>
            <person name="Kuo A."/>
            <person name="Liang C."/>
            <person name="Lipzen A."/>
            <person name="Lutzoni F."/>
            <person name="Magnuson J."/>
            <person name="Mondo S."/>
            <person name="Nolan M."/>
            <person name="Ohm R."/>
            <person name="Pangilinan J."/>
            <person name="Park H.-J."/>
            <person name="Ramirez L."/>
            <person name="Alfaro M."/>
            <person name="Sun H."/>
            <person name="Tritt A."/>
            <person name="Yoshinaga Y."/>
            <person name="Zwiers L.-H."/>
            <person name="Turgeon B."/>
            <person name="Goodwin S."/>
            <person name="Spatafora J."/>
            <person name="Crous P."/>
            <person name="Grigoriev I."/>
        </authorList>
    </citation>
    <scope>NUCLEOTIDE SEQUENCE</scope>
    <source>
        <strain evidence="1">ATCC 16933</strain>
    </source>
</reference>
<proteinExistence type="predicted"/>
<name>A0A6A6P2E5_9PEZI</name>
<dbReference type="Proteomes" id="UP000799766">
    <property type="component" value="Unassembled WGS sequence"/>
</dbReference>
<dbReference type="EMBL" id="MU001678">
    <property type="protein sequence ID" value="KAF2458136.1"/>
    <property type="molecule type" value="Genomic_DNA"/>
</dbReference>
<protein>
    <submittedName>
        <fullName evidence="1">Uncharacterized protein</fullName>
    </submittedName>
</protein>